<dbReference type="InterPro" id="IPR023198">
    <property type="entry name" value="PGP-like_dom2"/>
</dbReference>
<sequence>MIKNIVFDMGKVLVDYDSSKVCRHFIEDVEEQKKVETAVFVSPEWILMDMGVLPEKDALEKICRRLDTEHEKEMAKICLAHWHEYCMWEKEGMAELVRDLKEAGFGIYLCSNASLRLLDCYKDVIPGIEYFDGVLFSAEVKCMKPQREMYGHLFERFGLKPEECFFVDDLQLNIDGAKECGMDGYCFADGDVQKLRSVLFGLG</sequence>
<dbReference type="Proteomes" id="UP000005384">
    <property type="component" value="Unassembled WGS sequence"/>
</dbReference>
<name>G5IBC5_9FIRM</name>
<evidence type="ECO:0008006" key="3">
    <source>
        <dbReference type="Google" id="ProtNLM"/>
    </source>
</evidence>
<keyword evidence="2" id="KW-1185">Reference proteome</keyword>
<organism evidence="1 2">
    <name type="scientific">Hungatella hathewayi WAL-18680</name>
    <dbReference type="NCBI Taxonomy" id="742737"/>
    <lineage>
        <taxon>Bacteria</taxon>
        <taxon>Bacillati</taxon>
        <taxon>Bacillota</taxon>
        <taxon>Clostridia</taxon>
        <taxon>Lachnospirales</taxon>
        <taxon>Lachnospiraceae</taxon>
        <taxon>Hungatella</taxon>
    </lineage>
</organism>
<dbReference type="Pfam" id="PF00702">
    <property type="entry name" value="Hydrolase"/>
    <property type="match status" value="1"/>
</dbReference>
<evidence type="ECO:0000313" key="1">
    <source>
        <dbReference type="EMBL" id="EHI61232.1"/>
    </source>
</evidence>
<dbReference type="AlphaFoldDB" id="G5IBC5"/>
<comment type="caution">
    <text evidence="1">The sequence shown here is derived from an EMBL/GenBank/DDBJ whole genome shotgun (WGS) entry which is preliminary data.</text>
</comment>
<dbReference type="Gene3D" id="3.40.50.1000">
    <property type="entry name" value="HAD superfamily/HAD-like"/>
    <property type="match status" value="1"/>
</dbReference>
<gene>
    <name evidence="1" type="ORF">HMPREF9473_00847</name>
</gene>
<dbReference type="SUPFAM" id="SSF56784">
    <property type="entry name" value="HAD-like"/>
    <property type="match status" value="1"/>
</dbReference>
<proteinExistence type="predicted"/>
<dbReference type="RefSeq" id="WP_006778833.1">
    <property type="nucleotide sequence ID" value="NZ_CP040506.1"/>
</dbReference>
<dbReference type="SFLD" id="SFLDS00003">
    <property type="entry name" value="Haloacid_Dehalogenase"/>
    <property type="match status" value="1"/>
</dbReference>
<dbReference type="EMBL" id="ADLN01000006">
    <property type="protein sequence ID" value="EHI61232.1"/>
    <property type="molecule type" value="Genomic_DNA"/>
</dbReference>
<dbReference type="PATRIC" id="fig|742737.3.peg.842"/>
<dbReference type="NCBIfam" id="TIGR01509">
    <property type="entry name" value="HAD-SF-IA-v3"/>
    <property type="match status" value="1"/>
</dbReference>
<accession>G5IBC5</accession>
<dbReference type="PANTHER" id="PTHR43611">
    <property type="entry name" value="ALPHA-D-GLUCOSE 1-PHOSPHATE PHOSPHATASE"/>
    <property type="match status" value="1"/>
</dbReference>
<evidence type="ECO:0000313" key="2">
    <source>
        <dbReference type="Proteomes" id="UP000005384"/>
    </source>
</evidence>
<protein>
    <recommendedName>
        <fullName evidence="3">HAD family phosphatase</fullName>
    </recommendedName>
</protein>
<dbReference type="Gene3D" id="1.10.150.240">
    <property type="entry name" value="Putative phosphatase, domain 2"/>
    <property type="match status" value="1"/>
</dbReference>
<dbReference type="PANTHER" id="PTHR43611:SF3">
    <property type="entry name" value="FLAVIN MONONUCLEOTIDE HYDROLASE 1, CHLOROPLATIC"/>
    <property type="match status" value="1"/>
</dbReference>
<dbReference type="HOGENOM" id="CLU_045011_9_1_9"/>
<reference evidence="1 2" key="1">
    <citation type="submission" date="2011-08" db="EMBL/GenBank/DDBJ databases">
        <title>The Genome Sequence of Clostridium hathewayi WAL-18680.</title>
        <authorList>
            <consortium name="The Broad Institute Genome Sequencing Platform"/>
            <person name="Earl A."/>
            <person name="Ward D."/>
            <person name="Feldgarden M."/>
            <person name="Gevers D."/>
            <person name="Finegold S.M."/>
            <person name="Summanen P.H."/>
            <person name="Molitoris D.R."/>
            <person name="Song M."/>
            <person name="Daigneault M."/>
            <person name="Allen-Vercoe E."/>
            <person name="Young S.K."/>
            <person name="Zeng Q."/>
            <person name="Gargeya S."/>
            <person name="Fitzgerald M."/>
            <person name="Haas B."/>
            <person name="Abouelleil A."/>
            <person name="Alvarado L."/>
            <person name="Arachchi H.M."/>
            <person name="Berlin A."/>
            <person name="Brown A."/>
            <person name="Chapman S.B."/>
            <person name="Chen Z."/>
            <person name="Dunbar C."/>
            <person name="Freedman E."/>
            <person name="Gearin G."/>
            <person name="Gellesch M."/>
            <person name="Goldberg J."/>
            <person name="Griggs A."/>
            <person name="Gujja S."/>
            <person name="Heiman D."/>
            <person name="Howarth C."/>
            <person name="Larson L."/>
            <person name="Lui A."/>
            <person name="MacDonald P.J.P."/>
            <person name="Montmayeur A."/>
            <person name="Murphy C."/>
            <person name="Neiman D."/>
            <person name="Pearson M."/>
            <person name="Priest M."/>
            <person name="Roberts A."/>
            <person name="Saif S."/>
            <person name="Shea T."/>
            <person name="Shenoy N."/>
            <person name="Sisk P."/>
            <person name="Stolte C."/>
            <person name="Sykes S."/>
            <person name="Wortman J."/>
            <person name="Nusbaum C."/>
            <person name="Birren B."/>
        </authorList>
    </citation>
    <scope>NUCLEOTIDE SEQUENCE [LARGE SCALE GENOMIC DNA]</scope>
    <source>
        <strain evidence="1 2">WAL-18680</strain>
    </source>
</reference>
<dbReference type="InterPro" id="IPR036412">
    <property type="entry name" value="HAD-like_sf"/>
</dbReference>
<dbReference type="InterPro" id="IPR006439">
    <property type="entry name" value="HAD-SF_hydro_IA"/>
</dbReference>
<dbReference type="SFLD" id="SFLDG01129">
    <property type="entry name" value="C1.5:_HAD__Beta-PGM__Phosphata"/>
    <property type="match status" value="1"/>
</dbReference>
<dbReference type="OrthoDB" id="9797415at2"/>
<dbReference type="CDD" id="cd02603">
    <property type="entry name" value="HAD_sEH-N_like"/>
    <property type="match status" value="1"/>
</dbReference>
<dbReference type="InterPro" id="IPR023214">
    <property type="entry name" value="HAD_sf"/>
</dbReference>